<feature type="compositionally biased region" description="Polar residues" evidence="6">
    <location>
        <begin position="1746"/>
        <end position="1760"/>
    </location>
</feature>
<dbReference type="FunFam" id="3.10.20.230:FF:000008">
    <property type="entry name" value="retinitis pigmentosa 1-like 1 protein"/>
    <property type="match status" value="1"/>
</dbReference>
<keyword evidence="9" id="KW-1185">Reference proteome</keyword>
<proteinExistence type="predicted"/>
<dbReference type="EMBL" id="CALSGD010001495">
    <property type="protein sequence ID" value="CAH6828078.1"/>
    <property type="molecule type" value="Genomic_DNA"/>
</dbReference>
<feature type="compositionally biased region" description="Basic and acidic residues" evidence="6">
    <location>
        <begin position="1278"/>
        <end position="1299"/>
    </location>
</feature>
<evidence type="ECO:0000256" key="5">
    <source>
        <dbReference type="ARBA" id="ARBA00023273"/>
    </source>
</evidence>
<evidence type="ECO:0000256" key="6">
    <source>
        <dbReference type="SAM" id="MobiDB-lite"/>
    </source>
</evidence>
<keyword evidence="5" id="KW-0966">Cell projection</keyword>
<feature type="compositionally biased region" description="Basic and acidic residues" evidence="6">
    <location>
        <begin position="108"/>
        <end position="121"/>
    </location>
</feature>
<feature type="compositionally biased region" description="Polar residues" evidence="6">
    <location>
        <begin position="860"/>
        <end position="870"/>
    </location>
</feature>
<organism evidence="8 9">
    <name type="scientific">Phodopus roborovskii</name>
    <name type="common">Roborovski's desert hamster</name>
    <name type="synonym">Cricetulus roborovskii</name>
    <dbReference type="NCBI Taxonomy" id="109678"/>
    <lineage>
        <taxon>Eukaryota</taxon>
        <taxon>Metazoa</taxon>
        <taxon>Chordata</taxon>
        <taxon>Craniata</taxon>
        <taxon>Vertebrata</taxon>
        <taxon>Euteleostomi</taxon>
        <taxon>Mammalia</taxon>
        <taxon>Eutheria</taxon>
        <taxon>Euarchontoglires</taxon>
        <taxon>Glires</taxon>
        <taxon>Rodentia</taxon>
        <taxon>Myomorpha</taxon>
        <taxon>Muroidea</taxon>
        <taxon>Cricetidae</taxon>
        <taxon>Cricetinae</taxon>
        <taxon>Phodopus</taxon>
    </lineage>
</organism>
<dbReference type="CTD" id="94137"/>
<feature type="region of interest" description="Disordered" evidence="6">
    <location>
        <begin position="1785"/>
        <end position="1816"/>
    </location>
</feature>
<evidence type="ECO:0000313" key="8">
    <source>
        <dbReference type="EMBL" id="CAH6828078.1"/>
    </source>
</evidence>
<feature type="compositionally biased region" description="Basic and acidic residues" evidence="6">
    <location>
        <begin position="1761"/>
        <end position="1772"/>
    </location>
</feature>
<dbReference type="SMART" id="SM00537">
    <property type="entry name" value="DCX"/>
    <property type="match status" value="2"/>
</dbReference>
<feature type="region of interest" description="Disordered" evidence="6">
    <location>
        <begin position="1590"/>
        <end position="1772"/>
    </location>
</feature>
<feature type="region of interest" description="Disordered" evidence="6">
    <location>
        <begin position="540"/>
        <end position="563"/>
    </location>
</feature>
<feature type="region of interest" description="Disordered" evidence="6">
    <location>
        <begin position="1211"/>
        <end position="1252"/>
    </location>
</feature>
<dbReference type="GO" id="GO:0060041">
    <property type="term" value="P:retina development in camera-type eye"/>
    <property type="evidence" value="ECO:0007669"/>
    <property type="project" value="TreeGrafter"/>
</dbReference>
<gene>
    <name evidence="8" type="primary">Rp1l1</name>
    <name evidence="8" type="ORF">PHOROB_LOCUS11242</name>
</gene>
<dbReference type="RefSeq" id="XP_051051461.1">
    <property type="nucleotide sequence ID" value="XM_051195504.1"/>
</dbReference>
<keyword evidence="4" id="KW-0677">Repeat</keyword>
<evidence type="ECO:0000256" key="4">
    <source>
        <dbReference type="ARBA" id="ARBA00022737"/>
    </source>
</evidence>
<dbReference type="Pfam" id="PF03607">
    <property type="entry name" value="DCX"/>
    <property type="match status" value="2"/>
</dbReference>
<dbReference type="SUPFAM" id="SSF89837">
    <property type="entry name" value="Doublecortin (DC)"/>
    <property type="match status" value="2"/>
</dbReference>
<evidence type="ECO:0000256" key="3">
    <source>
        <dbReference type="ARBA" id="ARBA00022490"/>
    </source>
</evidence>
<feature type="region of interest" description="Disordered" evidence="6">
    <location>
        <begin position="1269"/>
        <end position="1328"/>
    </location>
</feature>
<dbReference type="PANTHER" id="PTHR23005:SF3">
    <property type="entry name" value="RETINITIS PIGMENTOSA 1-LIKE 1 PROTEIN"/>
    <property type="match status" value="1"/>
</dbReference>
<feature type="domain" description="Doublecortin" evidence="7">
    <location>
        <begin position="155"/>
        <end position="234"/>
    </location>
</feature>
<comment type="caution">
    <text evidence="8">The sequence shown here is derived from an EMBL/GenBank/DDBJ whole genome shotgun (WGS) entry which is preliminary data.</text>
</comment>
<dbReference type="GeneID" id="127230256"/>
<dbReference type="InterPro" id="IPR036572">
    <property type="entry name" value="Doublecortin_dom_sf"/>
</dbReference>
<evidence type="ECO:0000256" key="2">
    <source>
        <dbReference type="ARBA" id="ARBA00004496"/>
    </source>
</evidence>
<dbReference type="GO" id="GO:0005930">
    <property type="term" value="C:axoneme"/>
    <property type="evidence" value="ECO:0007669"/>
    <property type="project" value="TreeGrafter"/>
</dbReference>
<feature type="domain" description="Doublecortin" evidence="7">
    <location>
        <begin position="37"/>
        <end position="112"/>
    </location>
</feature>
<accession>A0AAU9ZTN6</accession>
<reference evidence="8" key="1">
    <citation type="submission" date="2022-06" db="EMBL/GenBank/DDBJ databases">
        <authorList>
            <person name="Andreotti S."/>
            <person name="Wyler E."/>
        </authorList>
    </citation>
    <scope>NUCLEOTIDE SEQUENCE</scope>
</reference>
<feature type="region of interest" description="Disordered" evidence="6">
    <location>
        <begin position="1137"/>
        <end position="1165"/>
    </location>
</feature>
<evidence type="ECO:0000313" key="9">
    <source>
        <dbReference type="Proteomes" id="UP001152836"/>
    </source>
</evidence>
<evidence type="ECO:0000256" key="1">
    <source>
        <dbReference type="ARBA" id="ARBA00004316"/>
    </source>
</evidence>
<dbReference type="GO" id="GO:0035556">
    <property type="term" value="P:intracellular signal transduction"/>
    <property type="evidence" value="ECO:0007669"/>
    <property type="project" value="InterPro"/>
</dbReference>
<protein>
    <submittedName>
        <fullName evidence="8">Rp1l1 protein</fullName>
    </submittedName>
</protein>
<dbReference type="Gene3D" id="3.10.20.230">
    <property type="entry name" value="Doublecortin domain"/>
    <property type="match status" value="2"/>
</dbReference>
<feature type="region of interest" description="Disordered" evidence="6">
    <location>
        <begin position="420"/>
        <end position="439"/>
    </location>
</feature>
<feature type="region of interest" description="Disordered" evidence="6">
    <location>
        <begin position="755"/>
        <end position="774"/>
    </location>
</feature>
<feature type="region of interest" description="Disordered" evidence="6">
    <location>
        <begin position="614"/>
        <end position="652"/>
    </location>
</feature>
<feature type="compositionally biased region" description="Basic and acidic residues" evidence="6">
    <location>
        <begin position="1600"/>
        <end position="1615"/>
    </location>
</feature>
<feature type="compositionally biased region" description="Basic and acidic residues" evidence="6">
    <location>
        <begin position="1655"/>
        <end position="1664"/>
    </location>
</feature>
<dbReference type="GO" id="GO:0035082">
    <property type="term" value="P:axoneme assembly"/>
    <property type="evidence" value="ECO:0007669"/>
    <property type="project" value="TreeGrafter"/>
</dbReference>
<evidence type="ECO:0000259" key="7">
    <source>
        <dbReference type="PROSITE" id="PS50309"/>
    </source>
</evidence>
<dbReference type="InterPro" id="IPR003533">
    <property type="entry name" value="Doublecortin_dom"/>
</dbReference>
<keyword evidence="3" id="KW-0963">Cytoplasm</keyword>
<dbReference type="KEGG" id="prob:127230256"/>
<feature type="region of interest" description="Disordered" evidence="6">
    <location>
        <begin position="967"/>
        <end position="1016"/>
    </location>
</feature>
<feature type="region of interest" description="Disordered" evidence="6">
    <location>
        <begin position="107"/>
        <end position="147"/>
    </location>
</feature>
<dbReference type="PANTHER" id="PTHR23005">
    <property type="entry name" value="RETINITIS PIGMENTOSA 1 PROTEIN"/>
    <property type="match status" value="1"/>
</dbReference>
<comment type="subcellular location">
    <subcellularLocation>
        <location evidence="1">Cell projection</location>
    </subcellularLocation>
    <subcellularLocation>
        <location evidence="2">Cytoplasm</location>
    </subcellularLocation>
</comment>
<feature type="compositionally biased region" description="Basic and acidic residues" evidence="6">
    <location>
        <begin position="1673"/>
        <end position="1704"/>
    </location>
</feature>
<dbReference type="PROSITE" id="PS50309">
    <property type="entry name" value="DC"/>
    <property type="match status" value="2"/>
</dbReference>
<dbReference type="GO" id="GO:0042461">
    <property type="term" value="P:photoreceptor cell development"/>
    <property type="evidence" value="ECO:0007669"/>
    <property type="project" value="TreeGrafter"/>
</dbReference>
<feature type="compositionally biased region" description="Basic and acidic residues" evidence="6">
    <location>
        <begin position="547"/>
        <end position="560"/>
    </location>
</feature>
<feature type="region of interest" description="Disordered" evidence="6">
    <location>
        <begin position="466"/>
        <end position="515"/>
    </location>
</feature>
<feature type="compositionally biased region" description="Low complexity" evidence="6">
    <location>
        <begin position="634"/>
        <end position="644"/>
    </location>
</feature>
<name>A0AAU9ZTN6_PHORO</name>
<feature type="region of interest" description="Disordered" evidence="6">
    <location>
        <begin position="845"/>
        <end position="909"/>
    </location>
</feature>
<sequence length="1848" mass="198569">MNSTPGDMRDAPAPSHRQCLLPSVAHTPSVTEVTPAKKITFLKRGDPQFAGVRLAVHQRTFKTFSALMDELSQRMPLSFGVRSVTTPRGLHGLSTLEQLQDGGCYLCSDKKPPKTPREPGRLQRKSPSAGQSRGFEGGHEAPRTSSSWKGLMAPRRLTLVKNGDPRCQQTVVLSHRNIRSLKAFLVKASELLCFPVKQVYTISGKKVDSLQTLLDGPSLLVCAGNEAFRRLEIENVGGTRTRTLSGVTARSGHGFWGPNAKQSVMHSRAGSGSRLCQLSLMSERPGLSDHPAPGLQAWAGPALDRCPQDTPAPPGSLVAADDVEKKVCMNEDGSLSVEMKVRFQLLGEDTLRWSQRVGHASVFTPANGEGQVLREADPFCCRQEGHPWGFLAHGAQGLGPCDGGYQRVFDLDQESQPNYDIWRNPFTTPGGTGPTQRRRWGLSKLSGCRSHCSQGANDRKGHGNYCASPVSSSRHPRSAQPGSCCPWTPEGETDSDTLHPVSSASSPSGAELEAGKGPCLVDTGPWGLGPETQGIERALSDTSVSAESHEGSSEYADQNHRGSSQARVMVSQGKAIQGDRSCVSTQSLLSLSHMDCQTEKCKWSTRCQEAGGEPELRLPLVPSHSGSQDTQRGALPAPASAPAQRRQKRQKGLAGVAYLPNVSVPYQGAQKGHARQCHYCRDIQPSLDTALQMPMPQEGEKAYSPSAGTQAFGHLRSPFSRSLDFQDPQATSQTTIIPTSDSDCTSSFYHHTCSAEPVGDTESQAHPPAPTPVHKEEVGCLWEAAGTTPEPFSSSVLLDRWPEAEDPGTHQDCCCSQAGASALTGPSGQTQASISEARWGASSFCPTAPQEQTCSRKDPTSSSGLSSDHSQAGGHAEPGKTLLGKSPSTRGSLEQQEEDGLTPSALPYTSPDAVVREWLGNIPEKPALMTCEMEGETTEVASDDPESAKEALGDDCSLKVLREFAQARQQPPEGVTDEHPELAGDLPGSGSVTCKPRSDSHHGAASGEGVKSPAEAGIGEETTVDHGVSLYALPSRVSASTQIMKALLGSKPDRPSSLPEISSTVAQRLSYSAGALIACLARLRFFDGNTRLEESPNYKEMLSISQALWPGSELGQGHLDIGFRKFSSHQAVLGTEDFTPTSSSGVDVSSGSGGSGEGSVPCAMDNTLAPHRVDLPLKISSQRPDSRNQVYPEALSHSTASSGSQVWACATSGEESGKGGRMTKWSNTPEQSIESTVVEEETEGSARERLPEDGVRGKGLLEERAGVCSQEMFPGGSRDGENSPEDTRVLNDESGRETASEGLWCLDGREEPTESPCHFSKSHSNVSEGQSLNILESGLEGMSTVAAMGCAQACIKASSGTRETNTSTDHRRSLDPDPVWVSKLLNKVEKDFMAHLASATTELRARWNLQDNSLLDQMVTELEQDVGRRLQASTVREVRKIQSRAGRMVPEPPREALRGQTSLQTALRRRRLQGLRNFSAFPGQGALSLTLEDGATLSTALGTRPGVGAEGDEFCPCEVCLKKKMTPRFPKGATAVSSAPVRKAFDLQQILQSKKGEAMEVVPQKSGMMLPQEDPKTVQGTHWEEELRLAPGPVVDEEGEGRQRLRGEEDPEFLKVEGAGCPVSEEDAATSRGGKIHVSAAQENQQLKESVAEEETPHQRFRDGDDWEASGRQGDDGHSVETQDTSRERQSEVEGENQHKKENDPCGSSGERQGRTVSENISLDQEGRLHNCHRRPGPQPHHTADSSRASSLGNCSQESQKGSEEEFPSRELKCIKAKNSGVLHAEREVTMMYPESSSSEEEAPSSPRPPKQGEGEVCCVEDQGTAESLVCTHVEGRVDGFGQDDLDF</sequence>
<dbReference type="Proteomes" id="UP001152836">
    <property type="component" value="Unassembled WGS sequence"/>
</dbReference>